<dbReference type="PANTHER" id="PTHR47053">
    <property type="entry name" value="MUREIN DD-ENDOPEPTIDASE MEPH-RELATED"/>
    <property type="match status" value="1"/>
</dbReference>
<dbReference type="PANTHER" id="PTHR47053:SF1">
    <property type="entry name" value="MUREIN DD-ENDOPEPTIDASE MEPH-RELATED"/>
    <property type="match status" value="1"/>
</dbReference>
<dbReference type="InterPro" id="IPR051202">
    <property type="entry name" value="Peptidase_C40"/>
</dbReference>
<dbReference type="Pfam" id="PF00877">
    <property type="entry name" value="NLPC_P60"/>
    <property type="match status" value="1"/>
</dbReference>
<dbReference type="InterPro" id="IPR038765">
    <property type="entry name" value="Papain-like_cys_pep_sf"/>
</dbReference>
<dbReference type="EMBL" id="SZYH01000002">
    <property type="protein sequence ID" value="TKV64325.1"/>
    <property type="molecule type" value="Genomic_DNA"/>
</dbReference>
<dbReference type="OrthoDB" id="9807055at2"/>
<evidence type="ECO:0000313" key="8">
    <source>
        <dbReference type="Proteomes" id="UP000308488"/>
    </source>
</evidence>
<evidence type="ECO:0000256" key="1">
    <source>
        <dbReference type="ARBA" id="ARBA00007074"/>
    </source>
</evidence>
<evidence type="ECO:0000256" key="5">
    <source>
        <dbReference type="SAM" id="SignalP"/>
    </source>
</evidence>
<dbReference type="Gene3D" id="3.90.1720.10">
    <property type="entry name" value="endopeptidase domain like (from Nostoc punctiforme)"/>
    <property type="match status" value="1"/>
</dbReference>
<keyword evidence="4" id="KW-0788">Thiol protease</keyword>
<dbReference type="AlphaFoldDB" id="A0A4V6CUH8"/>
<dbReference type="GO" id="GO:0006508">
    <property type="term" value="P:proteolysis"/>
    <property type="evidence" value="ECO:0007669"/>
    <property type="project" value="UniProtKB-KW"/>
</dbReference>
<dbReference type="SUPFAM" id="SSF54001">
    <property type="entry name" value="Cysteine proteinases"/>
    <property type="match status" value="1"/>
</dbReference>
<evidence type="ECO:0000256" key="4">
    <source>
        <dbReference type="ARBA" id="ARBA00022807"/>
    </source>
</evidence>
<proteinExistence type="inferred from homology"/>
<accession>A0A4V6CUH8</accession>
<dbReference type="GO" id="GO:0008234">
    <property type="term" value="F:cysteine-type peptidase activity"/>
    <property type="evidence" value="ECO:0007669"/>
    <property type="project" value="UniProtKB-KW"/>
</dbReference>
<gene>
    <name evidence="7" type="ORF">FDP08_18100</name>
</gene>
<evidence type="ECO:0000256" key="2">
    <source>
        <dbReference type="ARBA" id="ARBA00022670"/>
    </source>
</evidence>
<dbReference type="Proteomes" id="UP000308488">
    <property type="component" value="Unassembled WGS sequence"/>
</dbReference>
<feature type="signal peptide" evidence="5">
    <location>
        <begin position="1"/>
        <end position="24"/>
    </location>
</feature>
<sequence length="165" mass="18154">MNRRPMLPLLTILVALSLAGCASNQNLPSTTWQPSGEVPTASDSARADRLWQVFHRYEGTPYRYGGISANGFDCSGFIATAFDEALGRQLPRTTAQMLAAGDVVGRDQLKAGDLVFFRIKGKDQHAGIYMGGDSFIHSSTSIGVTHSSLNGYYWRDRFSQARRFD</sequence>
<reference evidence="7 8" key="1">
    <citation type="submission" date="2019-05" db="EMBL/GenBank/DDBJ databases">
        <title>Marinobacter panjinensis sp. nov., a moderately halophilic bacterium isolated from sea tidal flat environment.</title>
        <authorList>
            <person name="Yang W."/>
            <person name="An M."/>
            <person name="He W."/>
            <person name="Luo X."/>
            <person name="Zhu L."/>
            <person name="Chen G."/>
            <person name="Zhang Y."/>
            <person name="Wang Y."/>
        </authorList>
    </citation>
    <scope>NUCLEOTIDE SEQUENCE [LARGE SCALE GENOMIC DNA]</scope>
    <source>
        <strain evidence="7 8">PJ-16</strain>
    </source>
</reference>
<feature type="domain" description="NlpC/P60" evidence="6">
    <location>
        <begin position="44"/>
        <end position="165"/>
    </location>
</feature>
<feature type="chain" id="PRO_5020741147" evidence="5">
    <location>
        <begin position="25"/>
        <end position="165"/>
    </location>
</feature>
<protein>
    <submittedName>
        <fullName evidence="7">NlpC/P60 family protein</fullName>
    </submittedName>
</protein>
<keyword evidence="2" id="KW-0645">Protease</keyword>
<dbReference type="PROSITE" id="PS51257">
    <property type="entry name" value="PROKAR_LIPOPROTEIN"/>
    <property type="match status" value="1"/>
</dbReference>
<comment type="similarity">
    <text evidence="1">Belongs to the peptidase C40 family.</text>
</comment>
<evidence type="ECO:0000259" key="6">
    <source>
        <dbReference type="PROSITE" id="PS51935"/>
    </source>
</evidence>
<dbReference type="PROSITE" id="PS51935">
    <property type="entry name" value="NLPC_P60"/>
    <property type="match status" value="1"/>
</dbReference>
<keyword evidence="3" id="KW-0378">Hydrolase</keyword>
<dbReference type="InterPro" id="IPR000064">
    <property type="entry name" value="NLP_P60_dom"/>
</dbReference>
<evidence type="ECO:0000256" key="3">
    <source>
        <dbReference type="ARBA" id="ARBA00022801"/>
    </source>
</evidence>
<dbReference type="RefSeq" id="WP_137437687.1">
    <property type="nucleotide sequence ID" value="NZ_JANRHC010000003.1"/>
</dbReference>
<comment type="caution">
    <text evidence="7">The sequence shown here is derived from an EMBL/GenBank/DDBJ whole genome shotgun (WGS) entry which is preliminary data.</text>
</comment>
<organism evidence="7 8">
    <name type="scientific">Marinobacter panjinensis</name>
    <dbReference type="NCBI Taxonomy" id="2576384"/>
    <lineage>
        <taxon>Bacteria</taxon>
        <taxon>Pseudomonadati</taxon>
        <taxon>Pseudomonadota</taxon>
        <taxon>Gammaproteobacteria</taxon>
        <taxon>Pseudomonadales</taxon>
        <taxon>Marinobacteraceae</taxon>
        <taxon>Marinobacter</taxon>
    </lineage>
</organism>
<evidence type="ECO:0000313" key="7">
    <source>
        <dbReference type="EMBL" id="TKV64325.1"/>
    </source>
</evidence>
<keyword evidence="5" id="KW-0732">Signal</keyword>
<keyword evidence="8" id="KW-1185">Reference proteome</keyword>
<name>A0A4V6CUH8_9GAMM</name>